<accession>A0ABM0H158</accession>
<dbReference type="PANTHER" id="PTHR24171">
    <property type="entry name" value="ANKYRIN REPEAT DOMAIN-CONTAINING PROTEIN 39-RELATED"/>
    <property type="match status" value="1"/>
</dbReference>
<dbReference type="PROSITE" id="PS50297">
    <property type="entry name" value="ANK_REP_REGION"/>
    <property type="match status" value="2"/>
</dbReference>
<dbReference type="SUPFAM" id="SSF48403">
    <property type="entry name" value="Ankyrin repeat"/>
    <property type="match status" value="1"/>
</dbReference>
<evidence type="ECO:0000313" key="5">
    <source>
        <dbReference type="Proteomes" id="UP000694865"/>
    </source>
</evidence>
<protein>
    <submittedName>
        <fullName evidence="6">Myotrophin-like</fullName>
    </submittedName>
</protein>
<dbReference type="Gene3D" id="1.25.40.20">
    <property type="entry name" value="Ankyrin repeat-containing domain"/>
    <property type="match status" value="1"/>
</dbReference>
<dbReference type="InterPro" id="IPR002110">
    <property type="entry name" value="Ankyrin_rpt"/>
</dbReference>
<dbReference type="RefSeq" id="XP_002741889.1">
    <property type="nucleotide sequence ID" value="XM_002741843.2"/>
</dbReference>
<keyword evidence="5" id="KW-1185">Reference proteome</keyword>
<dbReference type="Proteomes" id="UP000694865">
    <property type="component" value="Unplaced"/>
</dbReference>
<keyword evidence="1" id="KW-0677">Repeat</keyword>
<dbReference type="SMART" id="SM00248">
    <property type="entry name" value="ANK"/>
    <property type="match status" value="2"/>
</dbReference>
<evidence type="ECO:0000256" key="2">
    <source>
        <dbReference type="ARBA" id="ARBA00023043"/>
    </source>
</evidence>
<gene>
    <name evidence="6" type="primary">LOC100367491</name>
</gene>
<dbReference type="PROSITE" id="PS50088">
    <property type="entry name" value="ANK_REPEAT"/>
    <property type="match status" value="2"/>
</dbReference>
<evidence type="ECO:0000256" key="3">
    <source>
        <dbReference type="PROSITE-ProRule" id="PRU00023"/>
    </source>
</evidence>
<evidence type="ECO:0000256" key="1">
    <source>
        <dbReference type="ARBA" id="ARBA00022737"/>
    </source>
</evidence>
<proteinExistence type="predicted"/>
<feature type="repeat" description="ANK" evidence="3">
    <location>
        <begin position="66"/>
        <end position="98"/>
    </location>
</feature>
<sequence>MSEFKWSVQNGDLDKVKEHVEQPGFDVNGELSMGRTALHVAADFGQVDVIEYLLSKGADINLPDKHGITPILAAIFEGHTDSVRLLLHKGASTDGKAPDGSTYFESAESDDMKLLLK</sequence>
<dbReference type="PRINTS" id="PR01415">
    <property type="entry name" value="ANKYRIN"/>
</dbReference>
<evidence type="ECO:0000256" key="4">
    <source>
        <dbReference type="SAM" id="MobiDB-lite"/>
    </source>
</evidence>
<name>A0ABM0H158_SACKO</name>
<dbReference type="GeneID" id="100367491"/>
<organism evidence="5 6">
    <name type="scientific">Saccoglossus kowalevskii</name>
    <name type="common">Acorn worm</name>
    <dbReference type="NCBI Taxonomy" id="10224"/>
    <lineage>
        <taxon>Eukaryota</taxon>
        <taxon>Metazoa</taxon>
        <taxon>Hemichordata</taxon>
        <taxon>Enteropneusta</taxon>
        <taxon>Harrimaniidae</taxon>
        <taxon>Saccoglossus</taxon>
    </lineage>
</organism>
<dbReference type="InterPro" id="IPR036770">
    <property type="entry name" value="Ankyrin_rpt-contain_sf"/>
</dbReference>
<dbReference type="PANTHER" id="PTHR24171:SF8">
    <property type="entry name" value="BRCA1-ASSOCIATED RING DOMAIN PROTEIN 1"/>
    <property type="match status" value="1"/>
</dbReference>
<reference evidence="6" key="1">
    <citation type="submission" date="2025-08" db="UniProtKB">
        <authorList>
            <consortium name="RefSeq"/>
        </authorList>
    </citation>
    <scope>IDENTIFICATION</scope>
    <source>
        <tissue evidence="6">Testes</tissue>
    </source>
</reference>
<feature type="repeat" description="ANK" evidence="3">
    <location>
        <begin position="33"/>
        <end position="65"/>
    </location>
</feature>
<dbReference type="Pfam" id="PF12796">
    <property type="entry name" value="Ank_2"/>
    <property type="match status" value="1"/>
</dbReference>
<keyword evidence="2 3" id="KW-0040">ANK repeat</keyword>
<evidence type="ECO:0000313" key="6">
    <source>
        <dbReference type="RefSeq" id="XP_002741889.1"/>
    </source>
</evidence>
<feature type="region of interest" description="Disordered" evidence="4">
    <location>
        <begin position="91"/>
        <end position="111"/>
    </location>
</feature>